<evidence type="ECO:0000313" key="2">
    <source>
        <dbReference type="Proteomes" id="UP000050443"/>
    </source>
</evidence>
<name>A0A0Q1B9T2_9FLAO</name>
<reference evidence="1 2" key="1">
    <citation type="submission" date="2014-09" db="EMBL/GenBank/DDBJ databases">
        <title>Genome sequence of Flavobacterium aquidurense RC62.</title>
        <authorList>
            <person name="Kim J.F."/>
            <person name="Kwak M.-J."/>
        </authorList>
    </citation>
    <scope>NUCLEOTIDE SEQUENCE [LARGE SCALE GENOMIC DNA]</scope>
    <source>
        <strain evidence="1 2">RC62</strain>
    </source>
</reference>
<protein>
    <submittedName>
        <fullName evidence="1">Uncharacterized protein</fullName>
    </submittedName>
</protein>
<dbReference type="Proteomes" id="UP000050443">
    <property type="component" value="Unassembled WGS sequence"/>
</dbReference>
<comment type="caution">
    <text evidence="1">The sequence shown here is derived from an EMBL/GenBank/DDBJ whole genome shotgun (WGS) entry which is preliminary data.</text>
</comment>
<proteinExistence type="predicted"/>
<gene>
    <name evidence="1" type="ORF">RC62_2271</name>
</gene>
<dbReference type="OrthoDB" id="838909at2"/>
<sequence length="341" mass="40169">MKQLSVFRRLSLEKKIYKRRRLTRKRRKTKYHYSAQIKKKTILKTPILTPKDFRFVENPLPALVFFNSIRDKNSISLKNGIPTVRISFKKTEKIDFATISILKGIFEESKYNGINFQSNMPKHEKCRQYLIDTGFFNKMYDEKLREINITGKGKYFSIEKKEGKLTIKDLKSFDEISCQAFHHIMGKEGYSDESITLLKEIGGNAVEWSNSYNNQWQIGVFYKANSVVFTVSDLGRGIRDSLYVSRKLKAIDFFFSRNDLDIIERAFERRYGSLSQEINRNRGLPSIKRAYDDNKITKLVVCTNNVFLNFENKSKSILLNKKYVHFLGTFYQWELNKTCFN</sequence>
<dbReference type="AlphaFoldDB" id="A0A0Q1B9T2"/>
<organism evidence="1 2">
    <name type="scientific">Flavobacterium aquidurense</name>
    <dbReference type="NCBI Taxonomy" id="362413"/>
    <lineage>
        <taxon>Bacteria</taxon>
        <taxon>Pseudomonadati</taxon>
        <taxon>Bacteroidota</taxon>
        <taxon>Flavobacteriia</taxon>
        <taxon>Flavobacteriales</taxon>
        <taxon>Flavobacteriaceae</taxon>
        <taxon>Flavobacterium</taxon>
    </lineage>
</organism>
<accession>A0A0Q1B9T2</accession>
<dbReference type="PATRIC" id="fig|362413.3.peg.2212"/>
<dbReference type="EMBL" id="JRLF01000015">
    <property type="protein sequence ID" value="KQB37105.1"/>
    <property type="molecule type" value="Genomic_DNA"/>
</dbReference>
<dbReference type="STRING" id="362413.RC62_2271"/>
<dbReference type="RefSeq" id="WP_055097850.1">
    <property type="nucleotide sequence ID" value="NZ_JRLF01000015.1"/>
</dbReference>
<evidence type="ECO:0000313" key="1">
    <source>
        <dbReference type="EMBL" id="KQB37105.1"/>
    </source>
</evidence>